<dbReference type="EMBL" id="SGPK01000674">
    <property type="protein sequence ID" value="THG99664.1"/>
    <property type="molecule type" value="Genomic_DNA"/>
</dbReference>
<dbReference type="SUPFAM" id="SSF69118">
    <property type="entry name" value="AhpD-like"/>
    <property type="match status" value="1"/>
</dbReference>
<keyword evidence="2" id="KW-1185">Reference proteome</keyword>
<dbReference type="PANTHER" id="PTHR28180:SF2">
    <property type="entry name" value="PEROXISOMAL PROTEIN 2"/>
    <property type="match status" value="1"/>
</dbReference>
<dbReference type="Proteomes" id="UP000308199">
    <property type="component" value="Unassembled WGS sequence"/>
</dbReference>
<proteinExistence type="predicted"/>
<organism evidence="1 2">
    <name type="scientific">Phellinidium pouzarii</name>
    <dbReference type="NCBI Taxonomy" id="167371"/>
    <lineage>
        <taxon>Eukaryota</taxon>
        <taxon>Fungi</taxon>
        <taxon>Dikarya</taxon>
        <taxon>Basidiomycota</taxon>
        <taxon>Agaricomycotina</taxon>
        <taxon>Agaricomycetes</taxon>
        <taxon>Hymenochaetales</taxon>
        <taxon>Hymenochaetaceae</taxon>
        <taxon>Phellinidium</taxon>
    </lineage>
</organism>
<comment type="caution">
    <text evidence="1">The sequence shown here is derived from an EMBL/GenBank/DDBJ whole genome shotgun (WGS) entry which is preliminary data.</text>
</comment>
<evidence type="ECO:0000313" key="2">
    <source>
        <dbReference type="Proteomes" id="UP000308199"/>
    </source>
</evidence>
<reference evidence="1 2" key="1">
    <citation type="submission" date="2019-02" db="EMBL/GenBank/DDBJ databases">
        <title>Genome sequencing of the rare red list fungi Phellinidium pouzarii.</title>
        <authorList>
            <person name="Buettner E."/>
            <person name="Kellner H."/>
        </authorList>
    </citation>
    <scope>NUCLEOTIDE SEQUENCE [LARGE SCALE GENOMIC DNA]</scope>
    <source>
        <strain evidence="1 2">DSM 108285</strain>
    </source>
</reference>
<dbReference type="InterPro" id="IPR052999">
    <property type="entry name" value="PTS1_Protein"/>
</dbReference>
<protein>
    <submittedName>
        <fullName evidence="1">Uncharacterized protein</fullName>
    </submittedName>
</protein>
<accession>A0A4S4KMC8</accession>
<sequence>MADSNIASKDFLAHLKSLYPSEPKSHSPTGSTDLQNPWFLVAAVAYSAGNRPEAVPRVYESVIDALDSAAASHGEKLSTTRVLRDAIFKSGMIGGYSRTISALIALYEATPSELRETKLIRQVDNDTVADLVSRGDELFTAMYGETAASVQSLLEAIHPDMAWFSKNIAYGHTYNATHVVSQRDTSYAIVAALIAMDTPRQVAWHLANCRRGGASLEEVRAVRRIAMEVAEACGVKWRDGVPEVVEDK</sequence>
<gene>
    <name evidence="1" type="ORF">EW145_g7219</name>
</gene>
<evidence type="ECO:0000313" key="1">
    <source>
        <dbReference type="EMBL" id="THG99664.1"/>
    </source>
</evidence>
<dbReference type="Gene3D" id="1.20.1290.10">
    <property type="entry name" value="AhpD-like"/>
    <property type="match status" value="1"/>
</dbReference>
<name>A0A4S4KMC8_9AGAM</name>
<dbReference type="InterPro" id="IPR029032">
    <property type="entry name" value="AhpD-like"/>
</dbReference>
<dbReference type="PANTHER" id="PTHR28180">
    <property type="entry name" value="CONSERVED MITOCHONDRIAL PROTEIN-RELATED"/>
    <property type="match status" value="1"/>
</dbReference>
<dbReference type="AlphaFoldDB" id="A0A4S4KMC8"/>
<dbReference type="OrthoDB" id="5537330at2759"/>